<dbReference type="EMBL" id="FOLG01000013">
    <property type="protein sequence ID" value="SFD03552.1"/>
    <property type="molecule type" value="Genomic_DNA"/>
</dbReference>
<proteinExistence type="inferred from homology"/>
<evidence type="ECO:0000313" key="4">
    <source>
        <dbReference type="Proteomes" id="UP000198728"/>
    </source>
</evidence>
<dbReference type="SUPFAM" id="SSF69047">
    <property type="entry name" value="Hypothetical protein YjbJ"/>
    <property type="match status" value="1"/>
</dbReference>
<accession>A0A1I1P1V9</accession>
<comment type="similarity">
    <text evidence="1">Belongs to the UPF0337 (CsbD) family.</text>
</comment>
<dbReference type="Proteomes" id="UP000198728">
    <property type="component" value="Unassembled WGS sequence"/>
</dbReference>
<dbReference type="RefSeq" id="WP_342741265.1">
    <property type="nucleotide sequence ID" value="NZ_FOLG01000013.1"/>
</dbReference>
<dbReference type="AlphaFoldDB" id="A0A1I1P1V9"/>
<dbReference type="STRING" id="441112.SAMN04488094_113133"/>
<name>A0A1I1P1V9_9RHOB</name>
<evidence type="ECO:0000313" key="3">
    <source>
        <dbReference type="EMBL" id="SFD03552.1"/>
    </source>
</evidence>
<protein>
    <submittedName>
        <fullName evidence="3">Uncharacterized conserved protein YjbJ, UPF0337 family</fullName>
    </submittedName>
</protein>
<dbReference type="Pfam" id="PF05532">
    <property type="entry name" value="CsbD"/>
    <property type="match status" value="1"/>
</dbReference>
<sequence length="111" mass="12961">MPFGFSPMRVNQPADRVAERNIRAHQRLILQMARRLVAPLKTEDSAMNWDQVQGNWKQMKGKMVESWGKLTDDEVTQAQGDREQFEGLIQEKYGKTKEEARQEVDNWLAKN</sequence>
<evidence type="ECO:0000259" key="2">
    <source>
        <dbReference type="Pfam" id="PF05532"/>
    </source>
</evidence>
<dbReference type="Gene3D" id="1.10.1470.10">
    <property type="entry name" value="YjbJ"/>
    <property type="match status" value="1"/>
</dbReference>
<keyword evidence="4" id="KW-1185">Reference proteome</keyword>
<gene>
    <name evidence="3" type="ORF">SAMN04488094_113133</name>
</gene>
<dbReference type="InterPro" id="IPR036629">
    <property type="entry name" value="YjbJ_sf"/>
</dbReference>
<reference evidence="3 4" key="1">
    <citation type="submission" date="2016-10" db="EMBL/GenBank/DDBJ databases">
        <authorList>
            <person name="de Groot N.N."/>
        </authorList>
    </citation>
    <scope>NUCLEOTIDE SEQUENCE [LARGE SCALE GENOMIC DNA]</scope>
    <source>
        <strain evidence="3 4">DSM 19548</strain>
    </source>
</reference>
<dbReference type="PANTHER" id="PTHR34977:SF1">
    <property type="entry name" value="UPF0337 PROTEIN YJBJ"/>
    <property type="match status" value="1"/>
</dbReference>
<organism evidence="3 4">
    <name type="scientific">Tropicimonas isoalkanivorans</name>
    <dbReference type="NCBI Taxonomy" id="441112"/>
    <lineage>
        <taxon>Bacteria</taxon>
        <taxon>Pseudomonadati</taxon>
        <taxon>Pseudomonadota</taxon>
        <taxon>Alphaproteobacteria</taxon>
        <taxon>Rhodobacterales</taxon>
        <taxon>Roseobacteraceae</taxon>
        <taxon>Tropicimonas</taxon>
    </lineage>
</organism>
<dbReference type="PANTHER" id="PTHR34977">
    <property type="entry name" value="UPF0337 PROTEIN YJBJ"/>
    <property type="match status" value="1"/>
</dbReference>
<feature type="domain" description="CsbD-like" evidence="2">
    <location>
        <begin position="50"/>
        <end position="101"/>
    </location>
</feature>
<dbReference type="InterPro" id="IPR008462">
    <property type="entry name" value="CsbD"/>
</dbReference>
<dbReference type="InterPro" id="IPR050423">
    <property type="entry name" value="UPF0337_stress_rsp"/>
</dbReference>
<evidence type="ECO:0000256" key="1">
    <source>
        <dbReference type="ARBA" id="ARBA00009129"/>
    </source>
</evidence>